<evidence type="ECO:0000256" key="1">
    <source>
        <dbReference type="SAM" id="MobiDB-lite"/>
    </source>
</evidence>
<protein>
    <submittedName>
        <fullName evidence="2">Uncharacterized protein</fullName>
    </submittedName>
</protein>
<dbReference type="AlphaFoldDB" id="A0A420HEB6"/>
<dbReference type="OrthoDB" id="4774312at2759"/>
<evidence type="ECO:0000313" key="2">
    <source>
        <dbReference type="EMBL" id="RKF55806.1"/>
    </source>
</evidence>
<sequence length="343" mass="38697">MVFSMDACMCMLQTNNSQPQSRENMTPQVEELGFEDFDRTNVNSKSYVIGFNDENHESTKIDSNYVTEEGSSSLNNIISYINMEERVFCVPAVIRTRKDVAQADTGSDIVVISYGLIKYLNLPMKLLSENGFSGLTMNVANGTSSPLKYFTSFQINVLGISRHVEAFLRPCNSSNEQEFHLLLGLPWLHDTNAKIYIRDSIIKIGDPDRSEKMVQIQGPEFTQSSYHKLILHPKKPGNRDPRSNCSESSSDNGDDSESDFDSDIYLDENLFEDNKLSQESKKNYIISPTTFDQLSPPFIDSSFSDSPTSAPRLTSIFKQNLSQVKLKSYLTSIDWGVFKEVSI</sequence>
<dbReference type="Proteomes" id="UP000286134">
    <property type="component" value="Unassembled WGS sequence"/>
</dbReference>
<reference evidence="2 3" key="1">
    <citation type="journal article" date="2018" name="BMC Genomics">
        <title>Comparative genome analyses reveal sequence features reflecting distinct modes of host-adaptation between dicot and monocot powdery mildew.</title>
        <authorList>
            <person name="Wu Y."/>
            <person name="Ma X."/>
            <person name="Pan Z."/>
            <person name="Kale S.D."/>
            <person name="Song Y."/>
            <person name="King H."/>
            <person name="Zhang Q."/>
            <person name="Presley C."/>
            <person name="Deng X."/>
            <person name="Wei C.I."/>
            <person name="Xiao S."/>
        </authorList>
    </citation>
    <scope>NUCLEOTIDE SEQUENCE [LARGE SCALE GENOMIC DNA]</scope>
    <source>
        <strain evidence="2">UMSG2</strain>
    </source>
</reference>
<dbReference type="CDD" id="cd00303">
    <property type="entry name" value="retropepsin_like"/>
    <property type="match status" value="1"/>
</dbReference>
<dbReference type="EMBL" id="MCFK01008681">
    <property type="protein sequence ID" value="RKF55806.1"/>
    <property type="molecule type" value="Genomic_DNA"/>
</dbReference>
<comment type="caution">
    <text evidence="2">The sequence shown here is derived from an EMBL/GenBank/DDBJ whole genome shotgun (WGS) entry which is preliminary data.</text>
</comment>
<organism evidence="2 3">
    <name type="scientific">Erysiphe neolycopersici</name>
    <dbReference type="NCBI Taxonomy" id="212602"/>
    <lineage>
        <taxon>Eukaryota</taxon>
        <taxon>Fungi</taxon>
        <taxon>Dikarya</taxon>
        <taxon>Ascomycota</taxon>
        <taxon>Pezizomycotina</taxon>
        <taxon>Leotiomycetes</taxon>
        <taxon>Erysiphales</taxon>
        <taxon>Erysiphaceae</taxon>
        <taxon>Erysiphe</taxon>
    </lineage>
</organism>
<feature type="region of interest" description="Disordered" evidence="1">
    <location>
        <begin position="231"/>
        <end position="259"/>
    </location>
</feature>
<proteinExistence type="predicted"/>
<accession>A0A420HEB6</accession>
<keyword evidence="3" id="KW-1185">Reference proteome</keyword>
<gene>
    <name evidence="2" type="ORF">OnM2_086053</name>
</gene>
<dbReference type="Gene3D" id="2.40.70.10">
    <property type="entry name" value="Acid Proteases"/>
    <property type="match status" value="1"/>
</dbReference>
<dbReference type="InterPro" id="IPR021109">
    <property type="entry name" value="Peptidase_aspartic_dom_sf"/>
</dbReference>
<name>A0A420HEB6_9PEZI</name>
<evidence type="ECO:0000313" key="3">
    <source>
        <dbReference type="Proteomes" id="UP000286134"/>
    </source>
</evidence>